<comment type="caution">
    <text evidence="1">The sequence shown here is derived from an EMBL/GenBank/DDBJ whole genome shotgun (WGS) entry which is preliminary data.</text>
</comment>
<reference evidence="1" key="1">
    <citation type="submission" date="2021-06" db="EMBL/GenBank/DDBJ databases">
        <authorList>
            <person name="Kallberg Y."/>
            <person name="Tangrot J."/>
            <person name="Rosling A."/>
        </authorList>
    </citation>
    <scope>NUCLEOTIDE SEQUENCE</scope>
    <source>
        <strain evidence="1">CL551</strain>
    </source>
</reference>
<protein>
    <submittedName>
        <fullName evidence="1">6704_t:CDS:1</fullName>
    </submittedName>
</protein>
<accession>A0A9N9C919</accession>
<gene>
    <name evidence="1" type="ORF">AMORRO_LOCUS7330</name>
</gene>
<keyword evidence="2" id="KW-1185">Reference proteome</keyword>
<evidence type="ECO:0000313" key="1">
    <source>
        <dbReference type="EMBL" id="CAG8590657.1"/>
    </source>
</evidence>
<dbReference type="Proteomes" id="UP000789342">
    <property type="component" value="Unassembled WGS sequence"/>
</dbReference>
<name>A0A9N9C919_9GLOM</name>
<dbReference type="OrthoDB" id="2435973at2759"/>
<sequence length="158" mass="18132">MEADGVFGVLVSEAPGKRCIKRVLFDFNMIEQIEWKKLLKAEDIIAALVEKCYEHKEISSKLSQDFSVYKACTDLLKAFENHQNARNVQNLEKNTLPPDLKQMIELNNEERESRYQTRKNVTDNPTTEFNDNILLSKQHKKNLLTLGDGTIAEIFGVS</sequence>
<proteinExistence type="predicted"/>
<dbReference type="EMBL" id="CAJVPV010005427">
    <property type="protein sequence ID" value="CAG8590657.1"/>
    <property type="molecule type" value="Genomic_DNA"/>
</dbReference>
<evidence type="ECO:0000313" key="2">
    <source>
        <dbReference type="Proteomes" id="UP000789342"/>
    </source>
</evidence>
<organism evidence="1 2">
    <name type="scientific">Acaulospora morrowiae</name>
    <dbReference type="NCBI Taxonomy" id="94023"/>
    <lineage>
        <taxon>Eukaryota</taxon>
        <taxon>Fungi</taxon>
        <taxon>Fungi incertae sedis</taxon>
        <taxon>Mucoromycota</taxon>
        <taxon>Glomeromycotina</taxon>
        <taxon>Glomeromycetes</taxon>
        <taxon>Diversisporales</taxon>
        <taxon>Acaulosporaceae</taxon>
        <taxon>Acaulospora</taxon>
    </lineage>
</organism>
<dbReference type="AlphaFoldDB" id="A0A9N9C919"/>